<proteinExistence type="predicted"/>
<evidence type="ECO:0000313" key="3">
    <source>
        <dbReference type="Proteomes" id="UP000826661"/>
    </source>
</evidence>
<keyword evidence="3" id="KW-1185">Reference proteome</keyword>
<accession>A0A8G0LII3</accession>
<name>A0A8G0LII3_9HYPO</name>
<protein>
    <submittedName>
        <fullName evidence="2">Uncharacterized protein</fullName>
    </submittedName>
</protein>
<feature type="compositionally biased region" description="Polar residues" evidence="1">
    <location>
        <begin position="95"/>
        <end position="104"/>
    </location>
</feature>
<dbReference type="Proteomes" id="UP000826661">
    <property type="component" value="Chromosome V"/>
</dbReference>
<feature type="compositionally biased region" description="Basic and acidic residues" evidence="1">
    <location>
        <begin position="70"/>
        <end position="82"/>
    </location>
</feature>
<sequence>MQERRSTFLYRDTQPMNKGKKAAARTKKADEVYQRNSGQGGSPVMANNGRLKHLPLNKQTLSFLKKNRKQEKEERIKGDDGLSIKTGIRPVIERASSQVSQRNPHQGKDLQQDGGQSSLQRIDWRQPGFIALRKKEKEFPGMGL</sequence>
<feature type="region of interest" description="Disordered" evidence="1">
    <location>
        <begin position="1"/>
        <end position="127"/>
    </location>
</feature>
<evidence type="ECO:0000313" key="2">
    <source>
        <dbReference type="EMBL" id="QYT02952.1"/>
    </source>
</evidence>
<reference evidence="2 3" key="1">
    <citation type="journal article" date="2021" name="BMC Genomics">
        <title>Telomere-to-telomere genome assembly of asparaginase-producing Trichoderma simmonsii.</title>
        <authorList>
            <person name="Chung D."/>
            <person name="Kwon Y.M."/>
            <person name="Yang Y."/>
        </authorList>
    </citation>
    <scope>NUCLEOTIDE SEQUENCE [LARGE SCALE GENOMIC DNA]</scope>
    <source>
        <strain evidence="2 3">GH-Sj1</strain>
    </source>
</reference>
<evidence type="ECO:0000256" key="1">
    <source>
        <dbReference type="SAM" id="MobiDB-lite"/>
    </source>
</evidence>
<organism evidence="2 3">
    <name type="scientific">Trichoderma simmonsii</name>
    <dbReference type="NCBI Taxonomy" id="1491479"/>
    <lineage>
        <taxon>Eukaryota</taxon>
        <taxon>Fungi</taxon>
        <taxon>Dikarya</taxon>
        <taxon>Ascomycota</taxon>
        <taxon>Pezizomycotina</taxon>
        <taxon>Sordariomycetes</taxon>
        <taxon>Hypocreomycetidae</taxon>
        <taxon>Hypocreales</taxon>
        <taxon>Hypocreaceae</taxon>
        <taxon>Trichoderma</taxon>
    </lineage>
</organism>
<gene>
    <name evidence="2" type="ORF">H0G86_009934</name>
</gene>
<dbReference type="EMBL" id="CP075868">
    <property type="protein sequence ID" value="QYT02952.1"/>
    <property type="molecule type" value="Genomic_DNA"/>
</dbReference>
<dbReference type="AlphaFoldDB" id="A0A8G0LII3"/>